<keyword evidence="5" id="KW-0472">Membrane</keyword>
<comment type="similarity">
    <text evidence="2">Belongs to the GerABKC lipoprotein family.</text>
</comment>
<keyword evidence="7" id="KW-0449">Lipoprotein</keyword>
<keyword evidence="6" id="KW-0564">Palmitate</keyword>
<dbReference type="InterPro" id="IPR046953">
    <property type="entry name" value="Spore_GerAC-like_C"/>
</dbReference>
<keyword evidence="11" id="KW-1185">Reference proteome</keyword>
<evidence type="ECO:0000256" key="7">
    <source>
        <dbReference type="ARBA" id="ARBA00023288"/>
    </source>
</evidence>
<evidence type="ECO:0000313" key="11">
    <source>
        <dbReference type="Proteomes" id="UP001281656"/>
    </source>
</evidence>
<dbReference type="EMBL" id="JARUJP010000015">
    <property type="protein sequence ID" value="MDW8802089.1"/>
    <property type="molecule type" value="Genomic_DNA"/>
</dbReference>
<dbReference type="Pfam" id="PF05504">
    <property type="entry name" value="Spore_GerAC"/>
    <property type="match status" value="1"/>
</dbReference>
<dbReference type="PANTHER" id="PTHR35789">
    <property type="entry name" value="SPORE GERMINATION PROTEIN B3"/>
    <property type="match status" value="1"/>
</dbReference>
<dbReference type="Gene3D" id="3.30.300.210">
    <property type="entry name" value="Nutrient germinant receptor protein C, domain 3"/>
    <property type="match status" value="1"/>
</dbReference>
<reference evidence="10 11" key="1">
    <citation type="submission" date="2023-04" db="EMBL/GenBank/DDBJ databases">
        <title>Clostridium tannerae sp. nov., isolated from the fecal material of an alpaca.</title>
        <authorList>
            <person name="Miller S."/>
            <person name="Hendry M."/>
            <person name="King J."/>
            <person name="Sankaranarayanan K."/>
            <person name="Lawson P.A."/>
        </authorList>
    </citation>
    <scope>NUCLEOTIDE SEQUENCE [LARGE SCALE GENOMIC DNA]</scope>
    <source>
        <strain evidence="10 11">A1-XYC3</strain>
    </source>
</reference>
<evidence type="ECO:0000313" key="10">
    <source>
        <dbReference type="EMBL" id="MDW8802089.1"/>
    </source>
</evidence>
<evidence type="ECO:0000256" key="6">
    <source>
        <dbReference type="ARBA" id="ARBA00023139"/>
    </source>
</evidence>
<evidence type="ECO:0000259" key="8">
    <source>
        <dbReference type="Pfam" id="PF05504"/>
    </source>
</evidence>
<feature type="domain" description="Spore germination protein N-terminal" evidence="9">
    <location>
        <begin position="25"/>
        <end position="196"/>
    </location>
</feature>
<organism evidence="10 11">
    <name type="scientific">Clostridium tanneri</name>
    <dbReference type="NCBI Taxonomy" id="3037988"/>
    <lineage>
        <taxon>Bacteria</taxon>
        <taxon>Bacillati</taxon>
        <taxon>Bacillota</taxon>
        <taxon>Clostridia</taxon>
        <taxon>Eubacteriales</taxon>
        <taxon>Clostridiaceae</taxon>
        <taxon>Clostridium</taxon>
    </lineage>
</organism>
<evidence type="ECO:0000256" key="2">
    <source>
        <dbReference type="ARBA" id="ARBA00007886"/>
    </source>
</evidence>
<dbReference type="PROSITE" id="PS51257">
    <property type="entry name" value="PROKAR_LIPOPROTEIN"/>
    <property type="match status" value="1"/>
</dbReference>
<dbReference type="InterPro" id="IPR057336">
    <property type="entry name" value="GerAC_N"/>
</dbReference>
<comment type="subcellular location">
    <subcellularLocation>
        <location evidence="1">Membrane</location>
        <topology evidence="1">Lipid-anchor</topology>
    </subcellularLocation>
</comment>
<comment type="caution">
    <text evidence="10">The sequence shown here is derived from an EMBL/GenBank/DDBJ whole genome shotgun (WGS) entry which is preliminary data.</text>
</comment>
<keyword evidence="3" id="KW-0309">Germination</keyword>
<evidence type="ECO:0000256" key="3">
    <source>
        <dbReference type="ARBA" id="ARBA00022544"/>
    </source>
</evidence>
<dbReference type="PANTHER" id="PTHR35789:SF1">
    <property type="entry name" value="SPORE GERMINATION PROTEIN B3"/>
    <property type="match status" value="1"/>
</dbReference>
<evidence type="ECO:0000259" key="9">
    <source>
        <dbReference type="Pfam" id="PF25198"/>
    </source>
</evidence>
<dbReference type="NCBIfam" id="TIGR02887">
    <property type="entry name" value="spore_ger_x_C"/>
    <property type="match status" value="1"/>
</dbReference>
<name>A0ABU4JVA7_9CLOT</name>
<gene>
    <name evidence="10" type="ORF">P8V03_13105</name>
</gene>
<evidence type="ECO:0000256" key="4">
    <source>
        <dbReference type="ARBA" id="ARBA00022729"/>
    </source>
</evidence>
<accession>A0ABU4JVA7</accession>
<sequence length="386" mass="43894">MKHRKSIFILLTIVCSVLLSGCWSYSEIDERLVVGTVGIDYAKKKDMYRITIRAINAKPTASGIELVPVVISTEGKSVFEAIRKSAPLYGRKTYWSHLQSIIISDKVAQEDVFKTLDFFYRDAEVRQDNMLYISCGSSAEEVVRLEAVLQKERQFTLRYAMRTQKFVGTFPEQDLVEFGSKILEETIKPIVPIITIYKDQGKDMIRIEGSAVFLNRRMVGKLSPHETLVVVLLRNEFKNPLMVSTINEGKDLTEAKLATMEIFDSRTKIKSSKKSDGENISVLVSIELNAGVGEMNYPMNYVDEKSIKNLKNTVEADIRDRILKTVKFVQQDYKSDVFGFGKAVEISNPKLWNNLKNEWDKEFSKVPVEVQVTVNIENTGKVVSTE</sequence>
<dbReference type="InterPro" id="IPR038501">
    <property type="entry name" value="Spore_GerAC_C_sf"/>
</dbReference>
<dbReference type="Proteomes" id="UP001281656">
    <property type="component" value="Unassembled WGS sequence"/>
</dbReference>
<keyword evidence="4" id="KW-0732">Signal</keyword>
<feature type="domain" description="Spore germination GerAC-like C-terminal" evidence="8">
    <location>
        <begin position="208"/>
        <end position="380"/>
    </location>
</feature>
<protein>
    <submittedName>
        <fullName evidence="10">Ger(X)C family spore germination protein</fullName>
    </submittedName>
</protein>
<evidence type="ECO:0000256" key="5">
    <source>
        <dbReference type="ARBA" id="ARBA00023136"/>
    </source>
</evidence>
<dbReference type="Pfam" id="PF25198">
    <property type="entry name" value="Spore_GerAC_N"/>
    <property type="match status" value="1"/>
</dbReference>
<proteinExistence type="inferred from homology"/>
<evidence type="ECO:0000256" key="1">
    <source>
        <dbReference type="ARBA" id="ARBA00004635"/>
    </source>
</evidence>
<dbReference type="InterPro" id="IPR008844">
    <property type="entry name" value="Spore_GerAC-like"/>
</dbReference>
<dbReference type="RefSeq" id="WP_318798444.1">
    <property type="nucleotide sequence ID" value="NZ_JARUJP010000015.1"/>
</dbReference>